<proteinExistence type="inferred from homology"/>
<feature type="compositionally biased region" description="Polar residues" evidence="7">
    <location>
        <begin position="1003"/>
        <end position="1013"/>
    </location>
</feature>
<keyword evidence="6" id="KW-0624">Polysaccharide degradation</keyword>
<dbReference type="Gene3D" id="4.10.1080.10">
    <property type="entry name" value="TSP type-3 repeat"/>
    <property type="match status" value="2"/>
</dbReference>
<evidence type="ECO:0000256" key="6">
    <source>
        <dbReference type="RuleBase" id="RU361186"/>
    </source>
</evidence>
<dbReference type="Pfam" id="PF13442">
    <property type="entry name" value="Cytochrome_CBB3"/>
    <property type="match status" value="1"/>
</dbReference>
<dbReference type="GO" id="GO:0009055">
    <property type="term" value="F:electron transfer activity"/>
    <property type="evidence" value="ECO:0007669"/>
    <property type="project" value="InterPro"/>
</dbReference>
<gene>
    <name evidence="9" type="ORF">MARGE09_P1318</name>
</gene>
<dbReference type="Proteomes" id="UP001320119">
    <property type="component" value="Chromosome"/>
</dbReference>
<evidence type="ECO:0000313" key="9">
    <source>
        <dbReference type="EMBL" id="BCD97118.1"/>
    </source>
</evidence>
<dbReference type="RefSeq" id="WP_236986593.1">
    <property type="nucleotide sequence ID" value="NZ_AP023086.1"/>
</dbReference>
<dbReference type="PANTHER" id="PTHR34876:SF4">
    <property type="entry name" value="1,4-BETA-D-GLUCAN CELLOBIOHYDROLASE C-RELATED"/>
    <property type="match status" value="1"/>
</dbReference>
<feature type="compositionally biased region" description="Acidic residues" evidence="7">
    <location>
        <begin position="917"/>
        <end position="926"/>
    </location>
</feature>
<dbReference type="GO" id="GO:0020037">
    <property type="term" value="F:heme binding"/>
    <property type="evidence" value="ECO:0007669"/>
    <property type="project" value="InterPro"/>
</dbReference>
<dbReference type="GO" id="GO:0005509">
    <property type="term" value="F:calcium ion binding"/>
    <property type="evidence" value="ECO:0007669"/>
    <property type="project" value="InterPro"/>
</dbReference>
<dbReference type="InterPro" id="IPR036434">
    <property type="entry name" value="Beta_cellobiohydrolase_sf"/>
</dbReference>
<dbReference type="EMBL" id="AP023086">
    <property type="protein sequence ID" value="BCD97118.1"/>
    <property type="molecule type" value="Genomic_DNA"/>
</dbReference>
<evidence type="ECO:0000259" key="8">
    <source>
        <dbReference type="PROSITE" id="PS51007"/>
    </source>
</evidence>
<evidence type="ECO:0000256" key="4">
    <source>
        <dbReference type="ARBA" id="ARBA00023004"/>
    </source>
</evidence>
<sequence length="1499" mass="155231">MLQQGLRGAKSTALRAIILGSFISGLSACSGDSIFFIPKHSSSSAGEVSSSAQTDSSSTNSVSSSSIAMSSSSSSTGPELAPNIITDGNPFEGAHFYVNPGIATSMNESIARLDPASDTAQKMETIKHLPSAIWLDSIAAVSGSDSRQGLAGHFDAAKAQQQDHAIEGQLQPITAVVTVYNLPDRDCTTQNSNGTLQSDMDGMKAYKEDYIDAIAATFAQYPHIRIVTVLEPNSYASMLSNLDIAACDNANNQKLYEEGIQYAIAKFADIPNVYTYLDIANSDQLGWGDKRQNVVTGFTDLVKGATPSESLDVIRGFASNTANYAPLEEPNLNASNSDTTADVLDENSLVDALYTELKASGFADDLGFIIDTSRNGWGTDAAADSRVDRTNWCNVKGAGIGELPQAMPDSDRPYVDAYYWVKTPGESDGNTQAMCGPDNADALAGAPQAGSWFHEHFVMLVENANPAIAMTMITDPLTPTDSDADGVADFMDQCPSTEADSSVDAQGCSDAQLVIDNDNDGVDDAVDQCLDTEAGAAVNAEGCSDAQLFVDTDNDSVNDADDKCLETPADADVNADGCALSQLDSDNDSVTDDKDQCDNTPAGETANDEGCSRSERDTDNDGVNDALDMCADTPADATVDAKGCSDDQNFVDADEDGIEDGVDQCLSTPANASVNEFGCAASERDTDSDGVNDDADQCANTPNAESVDANGCSPSQTDSDNDTVFDSNDQCDNTPAGETANAQGCSASQIDTDNDGIFDNADTCDNTPANETANAEGCSPSQSDSDNDSIFDNNDQCDNTPAGEVANSQGCSPSQVDSDNDGIFDNADTCDNTPAGETADAQGCSPSQTDSDNDGIFDNTDTCADTPANETADANGCAPSQRDSDNDGINDDVDQCSNTPAGETADAQGCSPSQSDSDGDTIDDSADQCPATPTNETANAEGCSASQRDGDNDGVMDNADQCLSTPANASVNAEGCAASERDTDNDSIVDANDQCDNTPAMETANSQGCSPSQLDDDNDGVSNATDQCLTTPSGATTNTEGCADSELDSDNDGVSNADDMCSATAPNSMVDGNGCAAVQLDSDGDGVNNAVDMCADSPAVAPINGQGCAASQLTGNAETGKGIWTSQACSGCHGNFANAPGSLKPIDPNNPVKPLEEGLELADYIAVFMPSEDNPCNDQCAADVAAYFLTLPEAPMDTDSDGITDDLDNCINTPADAPINLEGCAASELTGNAETGKGIWTSQACSGCHGNFANAPGSLKPIDPNNPVKPLEEGLELADYIAVFMPSEDNPCNDQCAADVAAYFLTLPEAPMDTDSDGVTDDLDSCPDTAAGLTVNVDGCHTDQLTGNASNGKAIWDKEAASIAAGNIANCSDCHGNSANDGIVPIDPQNLNRTTPSGMASYIEARMQKNNTECVGQCAADVAAYFLTFEEATRGDVSKGQTLYTDKLCAACHGPAKLGGPKGTTDFDTLFDGVKSMADLGFATTDEEAEDITAYLLSL</sequence>
<dbReference type="GO" id="GO:0007155">
    <property type="term" value="P:cell adhesion"/>
    <property type="evidence" value="ECO:0007669"/>
    <property type="project" value="InterPro"/>
</dbReference>
<keyword evidence="6 9" id="KW-0378">Hydrolase</keyword>
<keyword evidence="2 5" id="KW-0479">Metal-binding</keyword>
<feature type="compositionally biased region" description="Basic and acidic residues" evidence="7">
    <location>
        <begin position="610"/>
        <end position="619"/>
    </location>
</feature>
<keyword evidence="10" id="KW-1185">Reference proteome</keyword>
<dbReference type="PROSITE" id="PS51257">
    <property type="entry name" value="PROKAR_LIPOPROTEIN"/>
    <property type="match status" value="1"/>
</dbReference>
<dbReference type="SUPFAM" id="SSF51989">
    <property type="entry name" value="Glycosyl hydrolases family 6, cellulases"/>
    <property type="match status" value="1"/>
</dbReference>
<dbReference type="SUPFAM" id="SSF46626">
    <property type="entry name" value="Cytochrome c"/>
    <property type="match status" value="3"/>
</dbReference>
<feature type="compositionally biased region" description="Polar residues" evidence="7">
    <location>
        <begin position="806"/>
        <end position="817"/>
    </location>
</feature>
<keyword evidence="6" id="KW-0136">Cellulose degradation</keyword>
<dbReference type="EC" id="3.2.1.-" evidence="6"/>
<feature type="compositionally biased region" description="Polar residues" evidence="7">
    <location>
        <begin position="961"/>
        <end position="971"/>
    </location>
</feature>
<comment type="similarity">
    <text evidence="6">Belongs to the glycosyl hydrolase family 6.</text>
</comment>
<accession>A0AAN1WGD9</accession>
<feature type="compositionally biased region" description="Polar residues" evidence="7">
    <location>
        <begin position="740"/>
        <end position="751"/>
    </location>
</feature>
<dbReference type="GO" id="GO:0004553">
    <property type="term" value="F:hydrolase activity, hydrolyzing O-glycosyl compounds"/>
    <property type="evidence" value="ECO:0007669"/>
    <property type="project" value="InterPro"/>
</dbReference>
<feature type="domain" description="Cytochrome c" evidence="8">
    <location>
        <begin position="1347"/>
        <end position="1499"/>
    </location>
</feature>
<evidence type="ECO:0000256" key="1">
    <source>
        <dbReference type="ARBA" id="ARBA00022617"/>
    </source>
</evidence>
<dbReference type="PRINTS" id="PR00733">
    <property type="entry name" value="GLHYDRLASE6"/>
</dbReference>
<dbReference type="InterPro" id="IPR016288">
    <property type="entry name" value="Beta_cellobiohydrolase"/>
</dbReference>
<keyword evidence="4 5" id="KW-0408">Iron</keyword>
<dbReference type="Pfam" id="PF02412">
    <property type="entry name" value="TSP_3"/>
    <property type="match status" value="4"/>
</dbReference>
<keyword evidence="3" id="KW-0732">Signal</keyword>
<evidence type="ECO:0000256" key="7">
    <source>
        <dbReference type="SAM" id="MobiDB-lite"/>
    </source>
</evidence>
<feature type="region of interest" description="Disordered" evidence="7">
    <location>
        <begin position="683"/>
        <end position="1055"/>
    </location>
</feature>
<organism evidence="9 10">
    <name type="scientific">Marinagarivorans cellulosilyticus</name>
    <dbReference type="NCBI Taxonomy" id="2721545"/>
    <lineage>
        <taxon>Bacteria</taxon>
        <taxon>Pseudomonadati</taxon>
        <taxon>Pseudomonadota</taxon>
        <taxon>Gammaproteobacteria</taxon>
        <taxon>Cellvibrionales</taxon>
        <taxon>Cellvibrionaceae</taxon>
        <taxon>Marinagarivorans</taxon>
    </lineage>
</organism>
<dbReference type="InterPro" id="IPR009056">
    <property type="entry name" value="Cyt_c-like_dom"/>
</dbReference>
<evidence type="ECO:0000313" key="10">
    <source>
        <dbReference type="Proteomes" id="UP001320119"/>
    </source>
</evidence>
<dbReference type="GO" id="GO:0030245">
    <property type="term" value="P:cellulose catabolic process"/>
    <property type="evidence" value="ECO:0007669"/>
    <property type="project" value="UniProtKB-KW"/>
</dbReference>
<keyword evidence="6 9" id="KW-0326">Glycosidase</keyword>
<feature type="compositionally biased region" description="Polar residues" evidence="7">
    <location>
        <begin position="763"/>
        <end position="773"/>
    </location>
</feature>
<dbReference type="KEGG" id="marq:MARGE09_P1318"/>
<evidence type="ECO:0000256" key="3">
    <source>
        <dbReference type="ARBA" id="ARBA00022729"/>
    </source>
</evidence>
<dbReference type="Gene3D" id="3.20.20.40">
    <property type="entry name" value="1, 4-beta cellobiohydrolase"/>
    <property type="match status" value="1"/>
</dbReference>
<name>A0AAN1WGD9_9GAMM</name>
<dbReference type="InterPro" id="IPR028974">
    <property type="entry name" value="TSP_type-3_rpt"/>
</dbReference>
<keyword evidence="6" id="KW-0119">Carbohydrate metabolism</keyword>
<dbReference type="InterPro" id="IPR003367">
    <property type="entry name" value="Thrombospondin_3-like_rpt"/>
</dbReference>
<dbReference type="PROSITE" id="PS51007">
    <property type="entry name" value="CYTC"/>
    <property type="match status" value="2"/>
</dbReference>
<feature type="domain" description="Cytochrome c" evidence="8">
    <location>
        <begin position="1115"/>
        <end position="1308"/>
    </location>
</feature>
<keyword evidence="1 5" id="KW-0349">Heme</keyword>
<protein>
    <recommendedName>
        <fullName evidence="6">Glucanase</fullName>
        <ecNumber evidence="6">3.2.1.-</ecNumber>
    </recommendedName>
</protein>
<feature type="region of interest" description="Disordered" evidence="7">
    <location>
        <begin position="582"/>
        <end position="629"/>
    </location>
</feature>
<dbReference type="InterPro" id="IPR036909">
    <property type="entry name" value="Cyt_c-like_dom_sf"/>
</dbReference>
<dbReference type="Pfam" id="PF01341">
    <property type="entry name" value="Glyco_hydro_6"/>
    <property type="match status" value="1"/>
</dbReference>
<feature type="compositionally biased region" description="Low complexity" evidence="7">
    <location>
        <begin position="46"/>
        <end position="76"/>
    </location>
</feature>
<dbReference type="SUPFAM" id="SSF103647">
    <property type="entry name" value="TSP type-3 repeat"/>
    <property type="match status" value="8"/>
</dbReference>
<feature type="compositionally biased region" description="Polar residues" evidence="7">
    <location>
        <begin position="712"/>
        <end position="733"/>
    </location>
</feature>
<feature type="compositionally biased region" description="Polar residues" evidence="7">
    <location>
        <begin position="1020"/>
        <end position="1040"/>
    </location>
</feature>
<evidence type="ECO:0000256" key="2">
    <source>
        <dbReference type="ARBA" id="ARBA00022723"/>
    </source>
</evidence>
<dbReference type="PANTHER" id="PTHR34876">
    <property type="match status" value="1"/>
</dbReference>
<reference evidence="9 10" key="1">
    <citation type="journal article" date="2022" name="IScience">
        <title>An ultrasensitive nanofiber-based assay for enzymatic hydrolysis and deep-sea microbial degradation of cellulose.</title>
        <authorList>
            <person name="Tsudome M."/>
            <person name="Tachioka M."/>
            <person name="Miyazaki M."/>
            <person name="Uchimura K."/>
            <person name="Tsuda M."/>
            <person name="Takaki Y."/>
            <person name="Deguchi S."/>
        </authorList>
    </citation>
    <scope>NUCLEOTIDE SEQUENCE [LARGE SCALE GENOMIC DNA]</scope>
    <source>
        <strain evidence="9 10">GE09</strain>
    </source>
</reference>
<feature type="region of interest" description="Disordered" evidence="7">
    <location>
        <begin position="46"/>
        <end position="82"/>
    </location>
</feature>
<evidence type="ECO:0000256" key="5">
    <source>
        <dbReference type="PROSITE-ProRule" id="PRU00433"/>
    </source>
</evidence>